<accession>A0A4P7N6C2</accession>
<dbReference type="AlphaFoldDB" id="A0A4P7N6C2"/>
<gene>
    <name evidence="1" type="ORF">PoMZ_03070</name>
</gene>
<protein>
    <submittedName>
        <fullName evidence="1">Uncharacterized protein</fullName>
    </submittedName>
</protein>
<organism evidence="1 2">
    <name type="scientific">Pyricularia oryzae</name>
    <name type="common">Rice blast fungus</name>
    <name type="synonym">Magnaporthe oryzae</name>
    <dbReference type="NCBI Taxonomy" id="318829"/>
    <lineage>
        <taxon>Eukaryota</taxon>
        <taxon>Fungi</taxon>
        <taxon>Dikarya</taxon>
        <taxon>Ascomycota</taxon>
        <taxon>Pezizomycotina</taxon>
        <taxon>Sordariomycetes</taxon>
        <taxon>Sordariomycetidae</taxon>
        <taxon>Magnaporthales</taxon>
        <taxon>Pyriculariaceae</taxon>
        <taxon>Pyricularia</taxon>
    </lineage>
</organism>
<dbReference type="Proteomes" id="UP000294847">
    <property type="component" value="Chromosome 3"/>
</dbReference>
<proteinExistence type="predicted"/>
<evidence type="ECO:0000313" key="2">
    <source>
        <dbReference type="Proteomes" id="UP000294847"/>
    </source>
</evidence>
<name>A0A4P7N6C2_PYROR</name>
<reference evidence="1 2" key="1">
    <citation type="journal article" date="2019" name="Mol. Biol. Evol.">
        <title>Blast fungal genomes show frequent chromosomal changes, gene gains and losses, and effector gene turnover.</title>
        <authorList>
            <person name="Gomez Luciano L.B."/>
            <person name="Jason Tsai I."/>
            <person name="Chuma I."/>
            <person name="Tosa Y."/>
            <person name="Chen Y.H."/>
            <person name="Li J.Y."/>
            <person name="Li M.Y."/>
            <person name="Jade Lu M.Y."/>
            <person name="Nakayashiki H."/>
            <person name="Li W.H."/>
        </authorList>
    </citation>
    <scope>NUCLEOTIDE SEQUENCE [LARGE SCALE GENOMIC DNA]</scope>
    <source>
        <strain evidence="1">MZ5-1-6</strain>
    </source>
</reference>
<evidence type="ECO:0000313" key="1">
    <source>
        <dbReference type="EMBL" id="QBZ58129.1"/>
    </source>
</evidence>
<sequence length="168" mass="18223">MVGALATVENWGVPKKPLSSSKRTLSQYQEKTPALVASVSSYPATAGAHLDALNCHFVFLVSDFCYQELHQPLTRLHALIAKEPLAVPVQWQLTMDSPLGNSHGTTFCSVPTLCDPSAISSWQAFRGSRPTATTIPLHTVVSVETRPVNPGRALGHMRGEGFIRAFLK</sequence>
<dbReference type="EMBL" id="CP034206">
    <property type="protein sequence ID" value="QBZ58129.1"/>
    <property type="molecule type" value="Genomic_DNA"/>
</dbReference>